<keyword evidence="2 5" id="KW-0812">Transmembrane</keyword>
<name>A0A7X3ILS7_9BACL</name>
<evidence type="ECO:0000256" key="2">
    <source>
        <dbReference type="ARBA" id="ARBA00022692"/>
    </source>
</evidence>
<keyword evidence="3 5" id="KW-1133">Transmembrane helix</keyword>
<feature type="transmembrane region" description="Helical" evidence="5">
    <location>
        <begin position="132"/>
        <end position="165"/>
    </location>
</feature>
<reference evidence="6 7" key="1">
    <citation type="submission" date="2019-12" db="EMBL/GenBank/DDBJ databases">
        <title>Paenibacillus sp. nov., an endophytic bacterium isolated from the stem of Dendrobium.</title>
        <authorList>
            <person name="Zhao R."/>
        </authorList>
    </citation>
    <scope>NUCLEOTIDE SEQUENCE [LARGE SCALE GENOMIC DNA]</scope>
    <source>
        <strain evidence="6 7">HJL G12</strain>
    </source>
</reference>
<feature type="transmembrane region" description="Helical" evidence="5">
    <location>
        <begin position="197"/>
        <end position="222"/>
    </location>
</feature>
<feature type="transmembrane region" description="Helical" evidence="5">
    <location>
        <begin position="89"/>
        <end position="112"/>
    </location>
</feature>
<protein>
    <submittedName>
        <fullName evidence="6">CidB/LrgB family autolysis modulator</fullName>
    </submittedName>
</protein>
<dbReference type="InterPro" id="IPR007300">
    <property type="entry name" value="CidB/LrgB"/>
</dbReference>
<evidence type="ECO:0000313" key="6">
    <source>
        <dbReference type="EMBL" id="MWV46308.1"/>
    </source>
</evidence>
<proteinExistence type="predicted"/>
<dbReference type="GO" id="GO:0016020">
    <property type="term" value="C:membrane"/>
    <property type="evidence" value="ECO:0007669"/>
    <property type="project" value="UniProtKB-SubCell"/>
</dbReference>
<dbReference type="AlphaFoldDB" id="A0A7X3ILS7"/>
<accession>A0A7X3ILS7</accession>
<dbReference type="PANTHER" id="PTHR30249">
    <property type="entry name" value="PUTATIVE SEROTONIN TRANSPORTER"/>
    <property type="match status" value="1"/>
</dbReference>
<feature type="transmembrane region" description="Helical" evidence="5">
    <location>
        <begin position="29"/>
        <end position="51"/>
    </location>
</feature>
<dbReference type="EMBL" id="WUBI01000004">
    <property type="protein sequence ID" value="MWV46308.1"/>
    <property type="molecule type" value="Genomic_DNA"/>
</dbReference>
<evidence type="ECO:0000256" key="5">
    <source>
        <dbReference type="SAM" id="Phobius"/>
    </source>
</evidence>
<evidence type="ECO:0000256" key="3">
    <source>
        <dbReference type="ARBA" id="ARBA00022989"/>
    </source>
</evidence>
<sequence length="226" mass="23908">MIQALFWLLCTIIVYMAAKRIYRAFPRVYLTPLLVTPLVVITIIIMSGVTFDTYNKGAVVLSDLVEPATIALAVMLYKHIDVLKRNVKAILLSVCCGAVISFLSTAELAHLFGLKSDVLASLAPRTATTPIAVSISGMIGGVPTITAGATLITGLIGMIVGPLIVKWCSIHSPIGQGTLFGTSAHSAGISKAFEYDAVAGSIASIAMMLTAFVTLLIVPWLIALFQ</sequence>
<evidence type="ECO:0000256" key="1">
    <source>
        <dbReference type="ARBA" id="ARBA00004141"/>
    </source>
</evidence>
<evidence type="ECO:0000313" key="7">
    <source>
        <dbReference type="Proteomes" id="UP000460318"/>
    </source>
</evidence>
<comment type="caution">
    <text evidence="6">The sequence shown here is derived from an EMBL/GenBank/DDBJ whole genome shotgun (WGS) entry which is preliminary data.</text>
</comment>
<organism evidence="6 7">
    <name type="scientific">Paenibacillus dendrobii</name>
    <dbReference type="NCBI Taxonomy" id="2691084"/>
    <lineage>
        <taxon>Bacteria</taxon>
        <taxon>Bacillati</taxon>
        <taxon>Bacillota</taxon>
        <taxon>Bacilli</taxon>
        <taxon>Bacillales</taxon>
        <taxon>Paenibacillaceae</taxon>
        <taxon>Paenibacillus</taxon>
    </lineage>
</organism>
<dbReference type="Proteomes" id="UP000460318">
    <property type="component" value="Unassembled WGS sequence"/>
</dbReference>
<keyword evidence="7" id="KW-1185">Reference proteome</keyword>
<feature type="transmembrane region" description="Helical" evidence="5">
    <location>
        <begin position="57"/>
        <end position="77"/>
    </location>
</feature>
<keyword evidence="4 5" id="KW-0472">Membrane</keyword>
<feature type="transmembrane region" description="Helical" evidence="5">
    <location>
        <begin position="6"/>
        <end position="22"/>
    </location>
</feature>
<gene>
    <name evidence="6" type="ORF">GRF59_22140</name>
</gene>
<dbReference type="PANTHER" id="PTHR30249:SF3">
    <property type="entry name" value="MUREIN HYDROLASE EXPORT REGULATOR"/>
    <property type="match status" value="1"/>
</dbReference>
<dbReference type="RefSeq" id="WP_160499907.1">
    <property type="nucleotide sequence ID" value="NZ_WUBI01000004.1"/>
</dbReference>
<evidence type="ECO:0000256" key="4">
    <source>
        <dbReference type="ARBA" id="ARBA00023136"/>
    </source>
</evidence>
<comment type="subcellular location">
    <subcellularLocation>
        <location evidence="1">Membrane</location>
        <topology evidence="1">Multi-pass membrane protein</topology>
    </subcellularLocation>
</comment>
<dbReference type="Pfam" id="PF04172">
    <property type="entry name" value="LrgB"/>
    <property type="match status" value="1"/>
</dbReference>